<keyword evidence="2 5" id="KW-0238">DNA-binding</keyword>
<dbReference type="Pfam" id="PF00196">
    <property type="entry name" value="GerE"/>
    <property type="match status" value="1"/>
</dbReference>
<evidence type="ECO:0000256" key="1">
    <source>
        <dbReference type="ARBA" id="ARBA00023015"/>
    </source>
</evidence>
<keyword evidence="6" id="KW-1185">Reference proteome</keyword>
<dbReference type="PANTHER" id="PTHR43214:SF24">
    <property type="entry name" value="TRANSCRIPTIONAL REGULATORY PROTEIN NARL-RELATED"/>
    <property type="match status" value="1"/>
</dbReference>
<gene>
    <name evidence="5" type="ORF">HDA32_002648</name>
</gene>
<dbReference type="Gene3D" id="3.40.50.2300">
    <property type="match status" value="1"/>
</dbReference>
<reference evidence="5 6" key="1">
    <citation type="submission" date="2020-07" db="EMBL/GenBank/DDBJ databases">
        <title>Sequencing the genomes of 1000 actinobacteria strains.</title>
        <authorList>
            <person name="Klenk H.-P."/>
        </authorList>
    </citation>
    <scope>NUCLEOTIDE SEQUENCE [LARGE SCALE GENOMIC DNA]</scope>
    <source>
        <strain evidence="5 6">CXB654</strain>
    </source>
</reference>
<organism evidence="5 6">
    <name type="scientific">Spinactinospora alkalitolerans</name>
    <dbReference type="NCBI Taxonomy" id="687207"/>
    <lineage>
        <taxon>Bacteria</taxon>
        <taxon>Bacillati</taxon>
        <taxon>Actinomycetota</taxon>
        <taxon>Actinomycetes</taxon>
        <taxon>Streptosporangiales</taxon>
        <taxon>Nocardiopsidaceae</taxon>
        <taxon>Spinactinospora</taxon>
    </lineage>
</organism>
<proteinExistence type="predicted"/>
<protein>
    <submittedName>
        <fullName evidence="5">DNA-binding NarL/FixJ family response regulator</fullName>
    </submittedName>
</protein>
<dbReference type="InterPro" id="IPR016032">
    <property type="entry name" value="Sig_transdc_resp-reg_C-effctor"/>
</dbReference>
<keyword evidence="3" id="KW-0804">Transcription</keyword>
<evidence type="ECO:0000256" key="3">
    <source>
        <dbReference type="ARBA" id="ARBA00023163"/>
    </source>
</evidence>
<name>A0A852TUB6_9ACTN</name>
<evidence type="ECO:0000313" key="6">
    <source>
        <dbReference type="Proteomes" id="UP000589036"/>
    </source>
</evidence>
<dbReference type="Proteomes" id="UP000589036">
    <property type="component" value="Unassembled WGS sequence"/>
</dbReference>
<dbReference type="GO" id="GO:0006355">
    <property type="term" value="P:regulation of DNA-templated transcription"/>
    <property type="evidence" value="ECO:0007669"/>
    <property type="project" value="InterPro"/>
</dbReference>
<sequence length="107" mass="11286">MQIVHAVRQVAAGGPIPSPRITRRLMDRAAAQAGAYQRAREALAAPSPRENEVVLAVAGDRANAEIAAEPFMNVATVKARVSSILTKLALDNRTRIALLAHDAGLAP</sequence>
<dbReference type="InterPro" id="IPR039420">
    <property type="entry name" value="WalR-like"/>
</dbReference>
<dbReference type="SMART" id="SM00421">
    <property type="entry name" value="HTH_LUXR"/>
    <property type="match status" value="1"/>
</dbReference>
<evidence type="ECO:0000256" key="2">
    <source>
        <dbReference type="ARBA" id="ARBA00023125"/>
    </source>
</evidence>
<dbReference type="EMBL" id="JACCCC010000001">
    <property type="protein sequence ID" value="NYE47528.1"/>
    <property type="molecule type" value="Genomic_DNA"/>
</dbReference>
<comment type="caution">
    <text evidence="5">The sequence shown here is derived from an EMBL/GenBank/DDBJ whole genome shotgun (WGS) entry which is preliminary data.</text>
</comment>
<dbReference type="PANTHER" id="PTHR43214">
    <property type="entry name" value="TWO-COMPONENT RESPONSE REGULATOR"/>
    <property type="match status" value="1"/>
</dbReference>
<keyword evidence="1" id="KW-0805">Transcription regulation</keyword>
<dbReference type="InterPro" id="IPR000792">
    <property type="entry name" value="Tscrpt_reg_LuxR_C"/>
</dbReference>
<dbReference type="AlphaFoldDB" id="A0A852TUB6"/>
<feature type="domain" description="HTH luxR-type" evidence="4">
    <location>
        <begin position="43"/>
        <end position="100"/>
    </location>
</feature>
<dbReference type="GO" id="GO:0003677">
    <property type="term" value="F:DNA binding"/>
    <property type="evidence" value="ECO:0007669"/>
    <property type="project" value="UniProtKB-KW"/>
</dbReference>
<evidence type="ECO:0000313" key="5">
    <source>
        <dbReference type="EMBL" id="NYE47528.1"/>
    </source>
</evidence>
<dbReference type="SUPFAM" id="SSF46894">
    <property type="entry name" value="C-terminal effector domain of the bipartite response regulators"/>
    <property type="match status" value="1"/>
</dbReference>
<accession>A0A852TUB6</accession>
<evidence type="ECO:0000259" key="4">
    <source>
        <dbReference type="SMART" id="SM00421"/>
    </source>
</evidence>